<accession>A0A401UQ98</accession>
<organism evidence="1 2">
    <name type="scientific">Clostridium tagluense</name>
    <dbReference type="NCBI Taxonomy" id="360422"/>
    <lineage>
        <taxon>Bacteria</taxon>
        <taxon>Bacillati</taxon>
        <taxon>Bacillota</taxon>
        <taxon>Clostridia</taxon>
        <taxon>Eubacteriales</taxon>
        <taxon>Clostridiaceae</taxon>
        <taxon>Clostridium</taxon>
    </lineage>
</organism>
<comment type="caution">
    <text evidence="1">The sequence shown here is derived from an EMBL/GenBank/DDBJ whole genome shotgun (WGS) entry which is preliminary data.</text>
</comment>
<keyword evidence="2" id="KW-1185">Reference proteome</keyword>
<dbReference type="Proteomes" id="UP000287872">
    <property type="component" value="Unassembled WGS sequence"/>
</dbReference>
<sequence>MARACKCKVCRADLKTDNAYKVSNGKINSYYCTKEEYDSNIKELQDQEKCFQTVSKILNEPFTIPMMKNEINKIHKYYSFIVIERTFLDFEDKINWCLNNKQMKSEYAKTKYIVTIIANNINSVQNKYKQEQKDMAKLFEKSKIDIVDVDIMNIHEEQKLKTKRPDISDFLD</sequence>
<evidence type="ECO:0000313" key="2">
    <source>
        <dbReference type="Proteomes" id="UP000287872"/>
    </source>
</evidence>
<protein>
    <submittedName>
        <fullName evidence="1">Uncharacterized protein</fullName>
    </submittedName>
</protein>
<name>A0A401UQ98_9CLOT</name>
<dbReference type="RefSeq" id="WP_125003763.1">
    <property type="nucleotide sequence ID" value="NZ_BHYK01000021.1"/>
</dbReference>
<evidence type="ECO:0000313" key="1">
    <source>
        <dbReference type="EMBL" id="GCD11709.1"/>
    </source>
</evidence>
<dbReference type="OrthoDB" id="2917057at2"/>
<proteinExistence type="predicted"/>
<gene>
    <name evidence="1" type="ORF">Ctaglu_33320</name>
</gene>
<dbReference type="AlphaFoldDB" id="A0A401UQ98"/>
<dbReference type="EMBL" id="BHYK01000021">
    <property type="protein sequence ID" value="GCD11709.1"/>
    <property type="molecule type" value="Genomic_DNA"/>
</dbReference>
<reference evidence="1 2" key="1">
    <citation type="submission" date="2018-11" db="EMBL/GenBank/DDBJ databases">
        <title>Genome sequencing and assembly of Clostridium tagluense strain A121.</title>
        <authorList>
            <person name="Murakami T."/>
            <person name="Segawa T."/>
            <person name="Shcherbakova V.A."/>
            <person name="Mori H."/>
            <person name="Yoshimura Y."/>
        </authorList>
    </citation>
    <scope>NUCLEOTIDE SEQUENCE [LARGE SCALE GENOMIC DNA]</scope>
    <source>
        <strain evidence="1 2">A121</strain>
    </source>
</reference>